<dbReference type="EMBL" id="KN832884">
    <property type="protein sequence ID" value="KIM96495.1"/>
    <property type="molecule type" value="Genomic_DNA"/>
</dbReference>
<reference evidence="3" key="2">
    <citation type="submission" date="2015-01" db="EMBL/GenBank/DDBJ databases">
        <title>Evolutionary Origins and Diversification of the Mycorrhizal Mutualists.</title>
        <authorList>
            <consortium name="DOE Joint Genome Institute"/>
            <consortium name="Mycorrhizal Genomics Consortium"/>
            <person name="Kohler A."/>
            <person name="Kuo A."/>
            <person name="Nagy L.G."/>
            <person name="Floudas D."/>
            <person name="Copeland A."/>
            <person name="Barry K.W."/>
            <person name="Cichocki N."/>
            <person name="Veneault-Fourrey C."/>
            <person name="LaButti K."/>
            <person name="Lindquist E.A."/>
            <person name="Lipzen A."/>
            <person name="Lundell T."/>
            <person name="Morin E."/>
            <person name="Murat C."/>
            <person name="Riley R."/>
            <person name="Ohm R."/>
            <person name="Sun H."/>
            <person name="Tunlid A."/>
            <person name="Henrissat B."/>
            <person name="Grigoriev I.V."/>
            <person name="Hibbett D.S."/>
            <person name="Martin F."/>
        </authorList>
    </citation>
    <scope>NUCLEOTIDE SEQUENCE [LARGE SCALE GENOMIC DNA]</scope>
    <source>
        <strain evidence="3">Zn</strain>
    </source>
</reference>
<reference evidence="2 3" key="1">
    <citation type="submission" date="2014-04" db="EMBL/GenBank/DDBJ databases">
        <authorList>
            <consortium name="DOE Joint Genome Institute"/>
            <person name="Kuo A."/>
            <person name="Martino E."/>
            <person name="Perotto S."/>
            <person name="Kohler A."/>
            <person name="Nagy L.G."/>
            <person name="Floudas D."/>
            <person name="Copeland A."/>
            <person name="Barry K.W."/>
            <person name="Cichocki N."/>
            <person name="Veneault-Fourrey C."/>
            <person name="LaButti K."/>
            <person name="Lindquist E.A."/>
            <person name="Lipzen A."/>
            <person name="Lundell T."/>
            <person name="Morin E."/>
            <person name="Murat C."/>
            <person name="Sun H."/>
            <person name="Tunlid A."/>
            <person name="Henrissat B."/>
            <person name="Grigoriev I.V."/>
            <person name="Hibbett D.S."/>
            <person name="Martin F."/>
            <person name="Nordberg H.P."/>
            <person name="Cantor M.N."/>
            <person name="Hua S.X."/>
        </authorList>
    </citation>
    <scope>NUCLEOTIDE SEQUENCE [LARGE SCALE GENOMIC DNA]</scope>
    <source>
        <strain evidence="2 3">Zn</strain>
    </source>
</reference>
<dbReference type="OrthoDB" id="4159781at2759"/>
<feature type="compositionally biased region" description="Basic residues" evidence="1">
    <location>
        <begin position="1"/>
        <end position="11"/>
    </location>
</feature>
<keyword evidence="3" id="KW-1185">Reference proteome</keyword>
<dbReference type="InterPro" id="IPR021858">
    <property type="entry name" value="Fun_TF"/>
</dbReference>
<evidence type="ECO:0000256" key="1">
    <source>
        <dbReference type="SAM" id="MobiDB-lite"/>
    </source>
</evidence>
<gene>
    <name evidence="2" type="ORF">OIDMADRAFT_148335</name>
</gene>
<dbReference type="InParanoid" id="A0A0C3GK30"/>
<dbReference type="PANTHER" id="PTHR37540">
    <property type="entry name" value="TRANSCRIPTION FACTOR (ACR-2), PUTATIVE-RELATED-RELATED"/>
    <property type="match status" value="1"/>
</dbReference>
<proteinExistence type="predicted"/>
<organism evidence="2 3">
    <name type="scientific">Oidiodendron maius (strain Zn)</name>
    <dbReference type="NCBI Taxonomy" id="913774"/>
    <lineage>
        <taxon>Eukaryota</taxon>
        <taxon>Fungi</taxon>
        <taxon>Dikarya</taxon>
        <taxon>Ascomycota</taxon>
        <taxon>Pezizomycotina</taxon>
        <taxon>Leotiomycetes</taxon>
        <taxon>Leotiomycetes incertae sedis</taxon>
        <taxon>Myxotrichaceae</taxon>
        <taxon>Oidiodendron</taxon>
    </lineage>
</organism>
<dbReference type="STRING" id="913774.A0A0C3GK30"/>
<dbReference type="AlphaFoldDB" id="A0A0C3GK30"/>
<dbReference type="Proteomes" id="UP000054321">
    <property type="component" value="Unassembled WGS sequence"/>
</dbReference>
<protein>
    <recommendedName>
        <fullName evidence="4">Transcription factor domain-containing protein</fullName>
    </recommendedName>
</protein>
<name>A0A0C3GK30_OIDMZ</name>
<feature type="region of interest" description="Disordered" evidence="1">
    <location>
        <begin position="1"/>
        <end position="68"/>
    </location>
</feature>
<sequence>MAERQRKKKSPPRGDEDDNSPKSQTEKSTSLQFLTFTHVDQTTDPETKRRVRSHVMHGVQQKLRSGKGKEKGNILLDISSLSQSYGESSLALAAVPFPRLGALGSGQSDPFKSYPIEMDVRSHELYDHLHGKTCPMFKTLNRIGFFKTVLDDAAFRQILCTASSHMAYLRHQPQTSEAIVLSSEAIRSINIRISDPVQCLSDGVIITIIAFACHSVMFNDRDGVLTHFNGLEELIRRRGGLQVFSTNIVVRTLIFWIDVNSAFLLDRVPRFPIPYDILPEFNIQPLNSPPDQSLLDACITEDLGSALRELLTFIQYMKKELTIRDLWDDGVFAGLHLVPLVARFLSFRHDDIEYNPALAREESVRIAALMYLGGIRQRFGVQLTSDIFVPKLKQAVVSQDKSNPEQVKNVLLWLLFIGGVQSLRHEDHSFFIGATAGAMMRLKCHTWDELMTTARTVSWVDGALEKECDQFHIELSSELWNTYGHFMP</sequence>
<evidence type="ECO:0008006" key="4">
    <source>
        <dbReference type="Google" id="ProtNLM"/>
    </source>
</evidence>
<accession>A0A0C3GK30</accession>
<dbReference type="Pfam" id="PF11951">
    <property type="entry name" value="Fungal_trans_2"/>
    <property type="match status" value="1"/>
</dbReference>
<dbReference type="HOGENOM" id="CLU_560198_0_0_1"/>
<evidence type="ECO:0000313" key="2">
    <source>
        <dbReference type="EMBL" id="KIM96495.1"/>
    </source>
</evidence>
<feature type="compositionally biased region" description="Polar residues" evidence="1">
    <location>
        <begin position="21"/>
        <end position="44"/>
    </location>
</feature>
<evidence type="ECO:0000313" key="3">
    <source>
        <dbReference type="Proteomes" id="UP000054321"/>
    </source>
</evidence>
<dbReference type="PANTHER" id="PTHR37540:SF5">
    <property type="entry name" value="TRANSCRIPTION FACTOR DOMAIN-CONTAINING PROTEIN"/>
    <property type="match status" value="1"/>
</dbReference>